<feature type="domain" description="Transglutaminase-like" evidence="1">
    <location>
        <begin position="164"/>
        <end position="229"/>
    </location>
</feature>
<dbReference type="EMBL" id="JHAC01000033">
    <property type="protein sequence ID" value="EYB67761.1"/>
    <property type="molecule type" value="Genomic_DNA"/>
</dbReference>
<organism evidence="2 3">
    <name type="scientific">Deinococcus phoenicis</name>
    <dbReference type="NCBI Taxonomy" id="1476583"/>
    <lineage>
        <taxon>Bacteria</taxon>
        <taxon>Thermotogati</taxon>
        <taxon>Deinococcota</taxon>
        <taxon>Deinococci</taxon>
        <taxon>Deinococcales</taxon>
        <taxon>Deinococcaceae</taxon>
        <taxon>Deinococcus</taxon>
    </lineage>
</organism>
<dbReference type="PATRIC" id="fig|1476583.3.peg.2334"/>
<dbReference type="InterPro" id="IPR002931">
    <property type="entry name" value="Transglutaminase-like"/>
</dbReference>
<dbReference type="Proteomes" id="UP000020492">
    <property type="component" value="Unassembled WGS sequence"/>
</dbReference>
<keyword evidence="3" id="KW-1185">Reference proteome</keyword>
<dbReference type="SMART" id="SM00460">
    <property type="entry name" value="TGc"/>
    <property type="match status" value="1"/>
</dbReference>
<proteinExistence type="predicted"/>
<dbReference type="RefSeq" id="WP_034358107.1">
    <property type="nucleotide sequence ID" value="NZ_JHAC01000033.1"/>
</dbReference>
<dbReference type="Pfam" id="PF01841">
    <property type="entry name" value="Transglut_core"/>
    <property type="match status" value="1"/>
</dbReference>
<reference evidence="2 3" key="1">
    <citation type="submission" date="2014-03" db="EMBL/GenBank/DDBJ databases">
        <title>Draft genome sequence of Deinococcus phoenicis 1P10ME.</title>
        <authorList>
            <person name="Stepanov V.G."/>
            <person name="Vaishampayan P."/>
            <person name="Venkateswaran K."/>
            <person name="Fox G.E."/>
        </authorList>
    </citation>
    <scope>NUCLEOTIDE SEQUENCE [LARGE SCALE GENOMIC DNA]</scope>
    <source>
        <strain evidence="2 3">1P10ME</strain>
    </source>
</reference>
<dbReference type="InterPro" id="IPR038765">
    <property type="entry name" value="Papain-like_cys_pep_sf"/>
</dbReference>
<evidence type="ECO:0000313" key="2">
    <source>
        <dbReference type="EMBL" id="EYB67761.1"/>
    </source>
</evidence>
<dbReference type="Pfam" id="PF08379">
    <property type="entry name" value="Bact_transglu_N"/>
    <property type="match status" value="1"/>
</dbReference>
<evidence type="ECO:0000259" key="1">
    <source>
        <dbReference type="SMART" id="SM00460"/>
    </source>
</evidence>
<dbReference type="AlphaFoldDB" id="A0A016QP41"/>
<dbReference type="eggNOG" id="COG1305">
    <property type="taxonomic scope" value="Bacteria"/>
</dbReference>
<dbReference type="SUPFAM" id="SSF54001">
    <property type="entry name" value="Cysteine proteinases"/>
    <property type="match status" value="1"/>
</dbReference>
<sequence>MRCEIRHTTEYRYPKPAWDSFNEVRLHPSSEARQTVRSFHLHVEPEAAITSHKDYFGALVHHVHVHEAHTFLKIEAEALVDTHPVPDPAPVPVAELRGLRGGYTEFLVPSPRVPAGDWAEVFEVKRPAPGDDLPTFLMDLTTHLRRRFTYDTQATAVHTPLAEFARHGRGVCQDFTHAMLGVARQLGIPARYVSGYLYSGGSLLGAEATHAWAECFLPGTGWLGYDPTNDCLARERHVKIGHGREYSDVSPVRGTYYGGGRGELDVEVRVYGEQ</sequence>
<gene>
    <name evidence="2" type="ORF">DEIPH_ctg033orf0200</name>
</gene>
<dbReference type="PANTHER" id="PTHR33490">
    <property type="entry name" value="BLR5614 PROTEIN-RELATED"/>
    <property type="match status" value="1"/>
</dbReference>
<dbReference type="PANTHER" id="PTHR33490:SF6">
    <property type="entry name" value="SLL1049 PROTEIN"/>
    <property type="match status" value="1"/>
</dbReference>
<protein>
    <recommendedName>
        <fullName evidence="1">Transglutaminase-like domain-containing protein</fullName>
    </recommendedName>
</protein>
<comment type="caution">
    <text evidence="2">The sequence shown here is derived from an EMBL/GenBank/DDBJ whole genome shotgun (WGS) entry which is preliminary data.</text>
</comment>
<accession>A0A016QP41</accession>
<dbReference type="OrthoDB" id="9787782at2"/>
<dbReference type="STRING" id="1476583.DEIPH_ctg033orf0200"/>
<evidence type="ECO:0000313" key="3">
    <source>
        <dbReference type="Proteomes" id="UP000020492"/>
    </source>
</evidence>
<dbReference type="InterPro" id="IPR013589">
    <property type="entry name" value="Bac_transglu_N"/>
</dbReference>
<name>A0A016QP41_9DEIO</name>
<dbReference type="Gene3D" id="3.10.620.30">
    <property type="match status" value="1"/>
</dbReference>